<accession>A0A0F8TYV2</accession>
<keyword evidence="3" id="KW-1185">Reference proteome</keyword>
<evidence type="ECO:0000256" key="1">
    <source>
        <dbReference type="SAM" id="MobiDB-lite"/>
    </source>
</evidence>
<dbReference type="AlphaFoldDB" id="A0A0F8TYV2"/>
<dbReference type="OrthoDB" id="4510182at2759"/>
<feature type="compositionally biased region" description="Basic and acidic residues" evidence="1">
    <location>
        <begin position="320"/>
        <end position="345"/>
    </location>
</feature>
<sequence>MDPLYDVPIKADSGTSRDRKTSPETSIVRQDLRAKNMTLMWLLLLPVAVNAIAFPSPEATGRSNKIVESLDFPEPTAVPLSPGNAELVRRDSTISAAESSVCGFFGGSQDSRLACNYPNACVFHASDSEFPGLVGCCPTTSTSTPCIIYSTCFDNSQISATPALLSQTTNPLVMLCTYSDAKICHTRTWPALNVRDYDCTDTKWSSGETMYTAGSLTYVEIDGHYDTETISISWIGDAILRSLRDVSATVTATDTSSTSTATSTTSDATSPTPTGHQSRDTALRREPLSAGLWEGSGHSKPDTEPIIPNDKPLELSGTDATDRYELMPEREYTELPGKDVRYELE</sequence>
<dbReference type="VEuPathDB" id="FungiDB:P175DRAFT_0441319"/>
<feature type="compositionally biased region" description="Basic and acidic residues" evidence="1">
    <location>
        <begin position="277"/>
        <end position="287"/>
    </location>
</feature>
<evidence type="ECO:0000313" key="2">
    <source>
        <dbReference type="EMBL" id="KKK12543.1"/>
    </source>
</evidence>
<reference evidence="2 3" key="1">
    <citation type="submission" date="2015-02" db="EMBL/GenBank/DDBJ databases">
        <title>Draft Genome Sequences of Two Closely-Related Aflatoxigenic Aspergillus Species Obtained from the Cote d'Ivoire.</title>
        <authorList>
            <person name="Moore G.G."/>
            <person name="Beltz S.B."/>
            <person name="Mack B.M."/>
        </authorList>
    </citation>
    <scope>NUCLEOTIDE SEQUENCE [LARGE SCALE GENOMIC DNA]</scope>
    <source>
        <strain evidence="2 3">SRRC1432</strain>
    </source>
</reference>
<feature type="region of interest" description="Disordered" evidence="1">
    <location>
        <begin position="1"/>
        <end position="25"/>
    </location>
</feature>
<protein>
    <submittedName>
        <fullName evidence="2">Uncharacterized protein</fullName>
    </submittedName>
</protein>
<evidence type="ECO:0000313" key="3">
    <source>
        <dbReference type="Proteomes" id="UP000034947"/>
    </source>
</evidence>
<comment type="caution">
    <text evidence="2">The sequence shown here is derived from an EMBL/GenBank/DDBJ whole genome shotgun (WGS) entry which is preliminary data.</text>
</comment>
<organism evidence="2 3">
    <name type="scientific">Aspergillus ochraceoroseus</name>
    <dbReference type="NCBI Taxonomy" id="138278"/>
    <lineage>
        <taxon>Eukaryota</taxon>
        <taxon>Fungi</taxon>
        <taxon>Dikarya</taxon>
        <taxon>Ascomycota</taxon>
        <taxon>Pezizomycotina</taxon>
        <taxon>Eurotiomycetes</taxon>
        <taxon>Eurotiomycetidae</taxon>
        <taxon>Eurotiales</taxon>
        <taxon>Aspergillaceae</taxon>
        <taxon>Aspergillus</taxon>
        <taxon>Aspergillus subgen. Nidulantes</taxon>
    </lineage>
</organism>
<dbReference type="EMBL" id="JYKN01003446">
    <property type="protein sequence ID" value="KKK12543.1"/>
    <property type="molecule type" value="Genomic_DNA"/>
</dbReference>
<feature type="compositionally biased region" description="Low complexity" evidence="1">
    <location>
        <begin position="250"/>
        <end position="274"/>
    </location>
</feature>
<dbReference type="Proteomes" id="UP000034947">
    <property type="component" value="Unassembled WGS sequence"/>
</dbReference>
<gene>
    <name evidence="2" type="ORF">AOCH_000050</name>
</gene>
<name>A0A0F8TYV2_9EURO</name>
<proteinExistence type="predicted"/>
<feature type="region of interest" description="Disordered" evidence="1">
    <location>
        <begin position="250"/>
        <end position="345"/>
    </location>
</feature>